<reference evidence="1" key="1">
    <citation type="submission" date="2013-10" db="EMBL/GenBank/DDBJ databases">
        <title>Genomic analysis of the causative agents of coccidiosis in chickens.</title>
        <authorList>
            <person name="Reid A.J."/>
            <person name="Blake D."/>
            <person name="Billington K."/>
            <person name="Browne H."/>
            <person name="Dunn M."/>
            <person name="Hung S."/>
            <person name="Kawahara F."/>
            <person name="Miranda-Saavedra D."/>
            <person name="Mourier T."/>
            <person name="Nagra H."/>
            <person name="Otto T.D."/>
            <person name="Rawlings N."/>
            <person name="Sanchez A."/>
            <person name="Sanders M."/>
            <person name="Subramaniam C."/>
            <person name="Tay Y."/>
            <person name="Dear P."/>
            <person name="Doerig C."/>
            <person name="Gruber A."/>
            <person name="Parkinson J."/>
            <person name="Shirley M."/>
            <person name="Wan K.L."/>
            <person name="Berriman M."/>
            <person name="Tomley F."/>
            <person name="Pain A."/>
        </authorList>
    </citation>
    <scope>NUCLEOTIDE SEQUENCE [LARGE SCALE GENOMIC DNA]</scope>
    <source>
        <strain evidence="1">Houghton</strain>
    </source>
</reference>
<dbReference type="GeneID" id="25274879"/>
<dbReference type="VEuPathDB" id="ToxoDB:EAH_00068100"/>
<dbReference type="EMBL" id="HG673021">
    <property type="protein sequence ID" value="CDI82992.1"/>
    <property type="molecule type" value="Genomic_DNA"/>
</dbReference>
<evidence type="ECO:0000313" key="2">
    <source>
        <dbReference type="Proteomes" id="UP000018050"/>
    </source>
</evidence>
<reference evidence="1" key="2">
    <citation type="submission" date="2013-10" db="EMBL/GenBank/DDBJ databases">
        <authorList>
            <person name="Aslett M."/>
        </authorList>
    </citation>
    <scope>NUCLEOTIDE SEQUENCE [LARGE SCALE GENOMIC DNA]</scope>
    <source>
        <strain evidence="1">Houghton</strain>
    </source>
</reference>
<organism evidence="1 2">
    <name type="scientific">Eimeria acervulina</name>
    <name type="common">Coccidian parasite</name>
    <dbReference type="NCBI Taxonomy" id="5801"/>
    <lineage>
        <taxon>Eukaryota</taxon>
        <taxon>Sar</taxon>
        <taxon>Alveolata</taxon>
        <taxon>Apicomplexa</taxon>
        <taxon>Conoidasida</taxon>
        <taxon>Coccidia</taxon>
        <taxon>Eucoccidiorida</taxon>
        <taxon>Eimeriorina</taxon>
        <taxon>Eimeriidae</taxon>
        <taxon>Eimeria</taxon>
    </lineage>
</organism>
<keyword evidence="2" id="KW-1185">Reference proteome</keyword>
<dbReference type="Proteomes" id="UP000018050">
    <property type="component" value="Unassembled WGS sequence"/>
</dbReference>
<proteinExistence type="predicted"/>
<sequence>PLQLPVDAGRQRLFLLCRQDAWRRKRLDVHLPLMGGVSHHVLSQWLGNTMPLECRTRQEPWMWFSRYRGWRVLALPNDLHKLEEFAKFWHHAKRGWLDAGAQHSQLLLVLVGEGPEISVEMSGGGFLAADKFPIGIRSICAHR</sequence>
<gene>
    <name evidence="1" type="ORF">EAH_00068100</name>
</gene>
<protein>
    <submittedName>
        <fullName evidence="1">Uncharacterized protein</fullName>
    </submittedName>
</protein>
<accession>U6GTU0</accession>
<feature type="non-terminal residue" evidence="1">
    <location>
        <position position="1"/>
    </location>
</feature>
<dbReference type="AlphaFoldDB" id="U6GTU0"/>
<dbReference type="RefSeq" id="XP_013247799.1">
    <property type="nucleotide sequence ID" value="XM_013392345.1"/>
</dbReference>
<evidence type="ECO:0000313" key="1">
    <source>
        <dbReference type="EMBL" id="CDI82992.1"/>
    </source>
</evidence>
<name>U6GTU0_EIMAC</name>